<keyword evidence="2" id="KW-1185">Reference proteome</keyword>
<dbReference type="EMBL" id="CP003191">
    <property type="protein sequence ID" value="AEW21263.1"/>
    <property type="molecule type" value="Genomic_DNA"/>
</dbReference>
<protein>
    <submittedName>
        <fullName evidence="1">Uncharacterized protein</fullName>
    </submittedName>
</protein>
<dbReference type="STRING" id="203275.BFO_3085"/>
<organism evidence="1 2">
    <name type="scientific">Tannerella forsythia (strain ATCC 43037 / JCM 10827 / CCUG 21028 A / KCTC 5666 / FDC 338)</name>
    <name type="common">Bacteroides forsythus</name>
    <dbReference type="NCBI Taxonomy" id="203275"/>
    <lineage>
        <taxon>Bacteria</taxon>
        <taxon>Pseudomonadati</taxon>
        <taxon>Bacteroidota</taxon>
        <taxon>Bacteroidia</taxon>
        <taxon>Bacteroidales</taxon>
        <taxon>Tannerellaceae</taxon>
        <taxon>Tannerella</taxon>
    </lineage>
</organism>
<dbReference type="Proteomes" id="UP000005436">
    <property type="component" value="Chromosome"/>
</dbReference>
<reference evidence="2" key="1">
    <citation type="submission" date="2011-12" db="EMBL/GenBank/DDBJ databases">
        <title>Complete sequence of Tannerella forsythia ATCC 43037.</title>
        <authorList>
            <person name="Dewhirst F."/>
            <person name="Tanner A."/>
            <person name="Izard J."/>
            <person name="Brinkac L."/>
            <person name="Durkin A.S."/>
            <person name="Hostetler J."/>
            <person name="Shetty J."/>
            <person name="Torralba M."/>
            <person name="Gill S."/>
            <person name="Nelson K."/>
        </authorList>
    </citation>
    <scope>NUCLEOTIDE SEQUENCE [LARGE SCALE GENOMIC DNA]</scope>
    <source>
        <strain evidence="2">ATCC 43037 / JCM 10827 / CCUG 33226 / KCTC 5666 / FDC 338</strain>
    </source>
</reference>
<evidence type="ECO:0000313" key="1">
    <source>
        <dbReference type="EMBL" id="AEW21263.1"/>
    </source>
</evidence>
<sequence length="37" mass="4446">MIMKTKVLKIFRLPSRQRKITGEARLFLQRVSLQQCK</sequence>
<evidence type="ECO:0000313" key="2">
    <source>
        <dbReference type="Proteomes" id="UP000005436"/>
    </source>
</evidence>
<name>G8UQC5_TANFA</name>
<dbReference type="AlphaFoldDB" id="G8UQC5"/>
<dbReference type="KEGG" id="tfo:BFO_3085"/>
<accession>G8UQC5</accession>
<dbReference type="PATRIC" id="fig|203275.8.peg.2662"/>
<proteinExistence type="predicted"/>
<dbReference type="HOGENOM" id="CLU_3349696_0_0_10"/>
<gene>
    <name evidence="1" type="ordered locus">BFO_3085</name>
</gene>